<evidence type="ECO:0000313" key="3">
    <source>
        <dbReference type="Proteomes" id="UP000001292"/>
    </source>
</evidence>
<reference evidence="2 3" key="1">
    <citation type="journal article" date="2007" name="Nature">
        <title>Evolution of genes and genomes on the Drosophila phylogeny.</title>
        <authorList>
            <consortium name="Drosophila 12 Genomes Consortium"/>
            <person name="Clark A.G."/>
            <person name="Eisen M.B."/>
            <person name="Smith D.R."/>
            <person name="Bergman C.M."/>
            <person name="Oliver B."/>
            <person name="Markow T.A."/>
            <person name="Kaufman T.C."/>
            <person name="Kellis M."/>
            <person name="Gelbart W."/>
            <person name="Iyer V.N."/>
            <person name="Pollard D.A."/>
            <person name="Sackton T.B."/>
            <person name="Larracuente A.M."/>
            <person name="Singh N.D."/>
            <person name="Abad J.P."/>
            <person name="Abt D.N."/>
            <person name="Adryan B."/>
            <person name="Aguade M."/>
            <person name="Akashi H."/>
            <person name="Anderson W.W."/>
            <person name="Aquadro C.F."/>
            <person name="Ardell D.H."/>
            <person name="Arguello R."/>
            <person name="Artieri C.G."/>
            <person name="Barbash D.A."/>
            <person name="Barker D."/>
            <person name="Barsanti P."/>
            <person name="Batterham P."/>
            <person name="Batzoglou S."/>
            <person name="Begun D."/>
            <person name="Bhutkar A."/>
            <person name="Blanco E."/>
            <person name="Bosak S.A."/>
            <person name="Bradley R.K."/>
            <person name="Brand A.D."/>
            <person name="Brent M.R."/>
            <person name="Brooks A.N."/>
            <person name="Brown R.H."/>
            <person name="Butlin R.K."/>
            <person name="Caggese C."/>
            <person name="Calvi B.R."/>
            <person name="Bernardo de Carvalho A."/>
            <person name="Caspi A."/>
            <person name="Castrezana S."/>
            <person name="Celniker S.E."/>
            <person name="Chang J.L."/>
            <person name="Chapple C."/>
            <person name="Chatterji S."/>
            <person name="Chinwalla A."/>
            <person name="Civetta A."/>
            <person name="Clifton S.W."/>
            <person name="Comeron J.M."/>
            <person name="Costello J.C."/>
            <person name="Coyne J.A."/>
            <person name="Daub J."/>
            <person name="David R.G."/>
            <person name="Delcher A.L."/>
            <person name="Delehaunty K."/>
            <person name="Do C.B."/>
            <person name="Ebling H."/>
            <person name="Edwards K."/>
            <person name="Eickbush T."/>
            <person name="Evans J.D."/>
            <person name="Filipski A."/>
            <person name="Findeiss S."/>
            <person name="Freyhult E."/>
            <person name="Fulton L."/>
            <person name="Fulton R."/>
            <person name="Garcia A.C."/>
            <person name="Gardiner A."/>
            <person name="Garfield D.A."/>
            <person name="Garvin B.E."/>
            <person name="Gibson G."/>
            <person name="Gilbert D."/>
            <person name="Gnerre S."/>
            <person name="Godfrey J."/>
            <person name="Good R."/>
            <person name="Gotea V."/>
            <person name="Gravely B."/>
            <person name="Greenberg A.J."/>
            <person name="Griffiths-Jones S."/>
            <person name="Gross S."/>
            <person name="Guigo R."/>
            <person name="Gustafson E.A."/>
            <person name="Haerty W."/>
            <person name="Hahn M.W."/>
            <person name="Halligan D.L."/>
            <person name="Halpern A.L."/>
            <person name="Halter G.M."/>
            <person name="Han M.V."/>
            <person name="Heger A."/>
            <person name="Hillier L."/>
            <person name="Hinrichs A.S."/>
            <person name="Holmes I."/>
            <person name="Hoskins R.A."/>
            <person name="Hubisz M.J."/>
            <person name="Hultmark D."/>
            <person name="Huntley M.A."/>
            <person name="Jaffe D.B."/>
            <person name="Jagadeeshan S."/>
            <person name="Jeck W.R."/>
            <person name="Johnson J."/>
            <person name="Jones C.D."/>
            <person name="Jordan W.C."/>
            <person name="Karpen G.H."/>
            <person name="Kataoka E."/>
            <person name="Keightley P.D."/>
            <person name="Kheradpour P."/>
            <person name="Kirkness E.F."/>
            <person name="Koerich L.B."/>
            <person name="Kristiansen K."/>
            <person name="Kudrna D."/>
            <person name="Kulathinal R.J."/>
            <person name="Kumar S."/>
            <person name="Kwok R."/>
            <person name="Lander E."/>
            <person name="Langley C.H."/>
            <person name="Lapoint R."/>
            <person name="Lazzaro B.P."/>
            <person name="Lee S.J."/>
            <person name="Levesque L."/>
            <person name="Li R."/>
            <person name="Lin C.F."/>
            <person name="Lin M.F."/>
            <person name="Lindblad-Toh K."/>
            <person name="Llopart A."/>
            <person name="Long M."/>
            <person name="Low L."/>
            <person name="Lozovsky E."/>
            <person name="Lu J."/>
            <person name="Luo M."/>
            <person name="Machado C.A."/>
            <person name="Makalowski W."/>
            <person name="Marzo M."/>
            <person name="Matsuda M."/>
            <person name="Matzkin L."/>
            <person name="McAllister B."/>
            <person name="McBride C.S."/>
            <person name="McKernan B."/>
            <person name="McKernan K."/>
            <person name="Mendez-Lago M."/>
            <person name="Minx P."/>
            <person name="Mollenhauer M.U."/>
            <person name="Montooth K."/>
            <person name="Mount S.M."/>
            <person name="Mu X."/>
            <person name="Myers E."/>
            <person name="Negre B."/>
            <person name="Newfeld S."/>
            <person name="Nielsen R."/>
            <person name="Noor M.A."/>
            <person name="O'Grady P."/>
            <person name="Pachter L."/>
            <person name="Papaceit M."/>
            <person name="Parisi M.J."/>
            <person name="Parisi M."/>
            <person name="Parts L."/>
            <person name="Pedersen J.S."/>
            <person name="Pesole G."/>
            <person name="Phillippy A.M."/>
            <person name="Ponting C.P."/>
            <person name="Pop M."/>
            <person name="Porcelli D."/>
            <person name="Powell J.R."/>
            <person name="Prohaska S."/>
            <person name="Pruitt K."/>
            <person name="Puig M."/>
            <person name="Quesneville H."/>
            <person name="Ram K.R."/>
            <person name="Rand D."/>
            <person name="Rasmussen M.D."/>
            <person name="Reed L.K."/>
            <person name="Reenan R."/>
            <person name="Reily A."/>
            <person name="Remington K.A."/>
            <person name="Rieger T.T."/>
            <person name="Ritchie M.G."/>
            <person name="Robin C."/>
            <person name="Rogers Y.H."/>
            <person name="Rohde C."/>
            <person name="Rozas J."/>
            <person name="Rubenfield M.J."/>
            <person name="Ruiz A."/>
            <person name="Russo S."/>
            <person name="Salzberg S.L."/>
            <person name="Sanchez-Gracia A."/>
            <person name="Saranga D.J."/>
            <person name="Sato H."/>
            <person name="Schaeffer S.W."/>
            <person name="Schatz M.C."/>
            <person name="Schlenke T."/>
            <person name="Schwartz R."/>
            <person name="Segarra C."/>
            <person name="Singh R.S."/>
            <person name="Sirot L."/>
            <person name="Sirota M."/>
            <person name="Sisneros N.B."/>
            <person name="Smith C.D."/>
            <person name="Smith T.F."/>
            <person name="Spieth J."/>
            <person name="Stage D.E."/>
            <person name="Stark A."/>
            <person name="Stephan W."/>
            <person name="Strausberg R.L."/>
            <person name="Strempel S."/>
            <person name="Sturgill D."/>
            <person name="Sutton G."/>
            <person name="Sutton G.G."/>
            <person name="Tao W."/>
            <person name="Teichmann S."/>
            <person name="Tobari Y.N."/>
            <person name="Tomimura Y."/>
            <person name="Tsolas J.M."/>
            <person name="Valente V.L."/>
            <person name="Venter E."/>
            <person name="Venter J.C."/>
            <person name="Vicario S."/>
            <person name="Vieira F.G."/>
            <person name="Vilella A.J."/>
            <person name="Villasante A."/>
            <person name="Walenz B."/>
            <person name="Wang J."/>
            <person name="Wasserman M."/>
            <person name="Watts T."/>
            <person name="Wilson D."/>
            <person name="Wilson R.K."/>
            <person name="Wing R.A."/>
            <person name="Wolfner M.F."/>
            <person name="Wong A."/>
            <person name="Wong G.K."/>
            <person name="Wu C.I."/>
            <person name="Wu G."/>
            <person name="Yamamoto D."/>
            <person name="Yang H.P."/>
            <person name="Yang S.P."/>
            <person name="Yorke J.A."/>
            <person name="Yoshida K."/>
            <person name="Zdobnov E."/>
            <person name="Zhang P."/>
            <person name="Zhang Y."/>
            <person name="Zimin A.V."/>
            <person name="Baldwin J."/>
            <person name="Abdouelleil A."/>
            <person name="Abdulkadir J."/>
            <person name="Abebe A."/>
            <person name="Abera B."/>
            <person name="Abreu J."/>
            <person name="Acer S.C."/>
            <person name="Aftuck L."/>
            <person name="Alexander A."/>
            <person name="An P."/>
            <person name="Anderson E."/>
            <person name="Anderson S."/>
            <person name="Arachi H."/>
            <person name="Azer M."/>
            <person name="Bachantsang P."/>
            <person name="Barry A."/>
            <person name="Bayul T."/>
            <person name="Berlin A."/>
            <person name="Bessette D."/>
            <person name="Bloom T."/>
            <person name="Blye J."/>
            <person name="Boguslavskiy L."/>
            <person name="Bonnet C."/>
            <person name="Boukhgalter B."/>
            <person name="Bourzgui I."/>
            <person name="Brown A."/>
            <person name="Cahill P."/>
            <person name="Channer S."/>
            <person name="Cheshatsang Y."/>
            <person name="Chuda L."/>
            <person name="Citroen M."/>
            <person name="Collymore A."/>
            <person name="Cooke P."/>
            <person name="Costello M."/>
            <person name="D'Aco K."/>
            <person name="Daza R."/>
            <person name="De Haan G."/>
            <person name="DeGray S."/>
            <person name="DeMaso C."/>
            <person name="Dhargay N."/>
            <person name="Dooley K."/>
            <person name="Dooley E."/>
            <person name="Doricent M."/>
            <person name="Dorje P."/>
            <person name="Dorjee K."/>
            <person name="Dupes A."/>
            <person name="Elong R."/>
            <person name="Falk J."/>
            <person name="Farina A."/>
            <person name="Faro S."/>
            <person name="Ferguson D."/>
            <person name="Fisher S."/>
            <person name="Foley C.D."/>
            <person name="Franke A."/>
            <person name="Friedrich D."/>
            <person name="Gadbois L."/>
            <person name="Gearin G."/>
            <person name="Gearin C.R."/>
            <person name="Giannoukos G."/>
            <person name="Goode T."/>
            <person name="Graham J."/>
            <person name="Grandbois E."/>
            <person name="Grewal S."/>
            <person name="Gyaltsen K."/>
            <person name="Hafez N."/>
            <person name="Hagos B."/>
            <person name="Hall J."/>
            <person name="Henson C."/>
            <person name="Hollinger A."/>
            <person name="Honan T."/>
            <person name="Huard M.D."/>
            <person name="Hughes L."/>
            <person name="Hurhula B."/>
            <person name="Husby M.E."/>
            <person name="Kamat A."/>
            <person name="Kanga B."/>
            <person name="Kashin S."/>
            <person name="Khazanovich D."/>
            <person name="Kisner P."/>
            <person name="Lance K."/>
            <person name="Lara M."/>
            <person name="Lee W."/>
            <person name="Lennon N."/>
            <person name="Letendre F."/>
            <person name="LeVine R."/>
            <person name="Lipovsky A."/>
            <person name="Liu X."/>
            <person name="Liu J."/>
            <person name="Liu S."/>
            <person name="Lokyitsang T."/>
            <person name="Lokyitsang Y."/>
            <person name="Lubonja R."/>
            <person name="Lui A."/>
            <person name="MacDonald P."/>
            <person name="Magnisalis V."/>
            <person name="Maru K."/>
            <person name="Matthews C."/>
            <person name="McCusker W."/>
            <person name="McDonough S."/>
            <person name="Mehta T."/>
            <person name="Meldrim J."/>
            <person name="Meneus L."/>
            <person name="Mihai O."/>
            <person name="Mihalev A."/>
            <person name="Mihova T."/>
            <person name="Mittelman R."/>
            <person name="Mlenga V."/>
            <person name="Montmayeur A."/>
            <person name="Mulrain L."/>
            <person name="Navidi A."/>
            <person name="Naylor J."/>
            <person name="Negash T."/>
            <person name="Nguyen T."/>
            <person name="Nguyen N."/>
            <person name="Nicol R."/>
            <person name="Norbu C."/>
            <person name="Norbu N."/>
            <person name="Novod N."/>
            <person name="O'Neill B."/>
            <person name="Osman S."/>
            <person name="Markiewicz E."/>
            <person name="Oyono O.L."/>
            <person name="Patti C."/>
            <person name="Phunkhang P."/>
            <person name="Pierre F."/>
            <person name="Priest M."/>
            <person name="Raghuraman S."/>
            <person name="Rege F."/>
            <person name="Reyes R."/>
            <person name="Rise C."/>
            <person name="Rogov P."/>
            <person name="Ross K."/>
            <person name="Ryan E."/>
            <person name="Settipalli S."/>
            <person name="Shea T."/>
            <person name="Sherpa N."/>
            <person name="Shi L."/>
            <person name="Shih D."/>
            <person name="Sparrow T."/>
            <person name="Spaulding J."/>
            <person name="Stalker J."/>
            <person name="Stange-Thomann N."/>
            <person name="Stavropoulos S."/>
            <person name="Stone C."/>
            <person name="Strader C."/>
            <person name="Tesfaye S."/>
            <person name="Thomson T."/>
            <person name="Thoulutsang Y."/>
            <person name="Thoulutsang D."/>
            <person name="Topham K."/>
            <person name="Topping I."/>
            <person name="Tsamla T."/>
            <person name="Vassiliev H."/>
            <person name="Vo A."/>
            <person name="Wangchuk T."/>
            <person name="Wangdi T."/>
            <person name="Weiand M."/>
            <person name="Wilkinson J."/>
            <person name="Wilson A."/>
            <person name="Yadav S."/>
            <person name="Young G."/>
            <person name="Yu Q."/>
            <person name="Zembek L."/>
            <person name="Zhong D."/>
            <person name="Zimmer A."/>
            <person name="Zwirko Z."/>
            <person name="Jaffe D.B."/>
            <person name="Alvarez P."/>
            <person name="Brockman W."/>
            <person name="Butler J."/>
            <person name="Chin C."/>
            <person name="Gnerre S."/>
            <person name="Grabherr M."/>
            <person name="Kleber M."/>
            <person name="Mauceli E."/>
            <person name="MacCallum I."/>
        </authorList>
    </citation>
    <scope>NUCLEOTIDE SEQUENCE [LARGE SCALE GENOMIC DNA]</scope>
    <source>
        <strain evidence="3">Rob3c / Tucson 14021-0248.25</strain>
    </source>
</reference>
<dbReference type="Pfam" id="PF06477">
    <property type="entry name" value="DUF1091"/>
    <property type="match status" value="1"/>
</dbReference>
<dbReference type="InterPro" id="IPR010512">
    <property type="entry name" value="DUF1091"/>
</dbReference>
<organism evidence="3">
    <name type="scientific">Drosophila sechellia</name>
    <name type="common">Fruit fly</name>
    <dbReference type="NCBI Taxonomy" id="7238"/>
    <lineage>
        <taxon>Eukaryota</taxon>
        <taxon>Metazoa</taxon>
        <taxon>Ecdysozoa</taxon>
        <taxon>Arthropoda</taxon>
        <taxon>Hexapoda</taxon>
        <taxon>Insecta</taxon>
        <taxon>Pterygota</taxon>
        <taxon>Neoptera</taxon>
        <taxon>Endopterygota</taxon>
        <taxon>Diptera</taxon>
        <taxon>Brachycera</taxon>
        <taxon>Muscomorpha</taxon>
        <taxon>Ephydroidea</taxon>
        <taxon>Drosophilidae</taxon>
        <taxon>Drosophila</taxon>
        <taxon>Sophophora</taxon>
    </lineage>
</organism>
<dbReference type="OrthoDB" id="7789165at2759"/>
<dbReference type="OMA" id="FRKSNMY"/>
<gene>
    <name evidence="2" type="primary">Dsec\GM24858</name>
    <name evidence="2" type="ORF">Dsec_GM24858</name>
</gene>
<dbReference type="EMBL" id="CH480815">
    <property type="protein sequence ID" value="EDW40880.1"/>
    <property type="molecule type" value="Genomic_DNA"/>
</dbReference>
<proteinExistence type="predicted"/>
<dbReference type="PhylomeDB" id="B4HL61"/>
<dbReference type="PANTHER" id="PTHR20898">
    <property type="entry name" value="DAEDALUS ON 3-RELATED-RELATED"/>
    <property type="match status" value="1"/>
</dbReference>
<dbReference type="KEGG" id="dse:6605053"/>
<sequence length="179" mass="21050">MKFLAITNVFLTMILFPSTLGAHFRFTNFQCKSLDPEFAEVKECILKMVRRNVVGMNFHLAIKYSQPINNVEFNLSIFRKSNMYRLFLVNHTIDFCYYMRKPQQYPIFYMFHDSLMAATNANHSCPYTEKDIYVKKMTFNDKTLKDLLSFLPDGEYKLVVSVGAFGVWRLQVNVFGVRD</sequence>
<dbReference type="Proteomes" id="UP000001292">
    <property type="component" value="Unassembled WGS sequence"/>
</dbReference>
<keyword evidence="1" id="KW-0732">Signal</keyword>
<keyword evidence="3" id="KW-1185">Reference proteome</keyword>
<protein>
    <submittedName>
        <fullName evidence="2">GM24858</fullName>
    </submittedName>
</protein>
<evidence type="ECO:0000313" key="2">
    <source>
        <dbReference type="EMBL" id="EDW40880.1"/>
    </source>
</evidence>
<name>B4HL61_DROSE</name>
<dbReference type="HOGENOM" id="CLU_116900_0_0_1"/>
<evidence type="ECO:0000256" key="1">
    <source>
        <dbReference type="SAM" id="SignalP"/>
    </source>
</evidence>
<feature type="chain" id="PRO_5002805670" evidence="1">
    <location>
        <begin position="22"/>
        <end position="179"/>
    </location>
</feature>
<dbReference type="AlphaFoldDB" id="B4HL61"/>
<feature type="signal peptide" evidence="1">
    <location>
        <begin position="1"/>
        <end position="21"/>
    </location>
</feature>
<accession>B4HL61</accession>
<dbReference type="PANTHER" id="PTHR20898:SF0">
    <property type="entry name" value="DAEDALUS ON 3-RELATED"/>
    <property type="match status" value="1"/>
</dbReference>
<dbReference type="SMART" id="SM00697">
    <property type="entry name" value="DM8"/>
    <property type="match status" value="1"/>
</dbReference>